<evidence type="ECO:0000313" key="1">
    <source>
        <dbReference type="EMBL" id="KFM68635.1"/>
    </source>
</evidence>
<dbReference type="OMA" id="DRISVKM"/>
<proteinExistence type="predicted"/>
<reference evidence="1 2" key="1">
    <citation type="submission" date="2013-11" db="EMBL/GenBank/DDBJ databases">
        <title>Genome sequencing of Stegodyphus mimosarum.</title>
        <authorList>
            <person name="Bechsgaard J."/>
        </authorList>
    </citation>
    <scope>NUCLEOTIDE SEQUENCE [LARGE SCALE GENOMIC DNA]</scope>
</reference>
<dbReference type="PANTHER" id="PTHR19446">
    <property type="entry name" value="REVERSE TRANSCRIPTASES"/>
    <property type="match status" value="1"/>
</dbReference>
<dbReference type="Proteomes" id="UP000054359">
    <property type="component" value="Unassembled WGS sequence"/>
</dbReference>
<gene>
    <name evidence="1" type="ORF">X975_08715</name>
</gene>
<dbReference type="EMBL" id="KK116737">
    <property type="protein sequence ID" value="KFM68635.1"/>
    <property type="molecule type" value="Genomic_DNA"/>
</dbReference>
<name>A0A087TU46_STEMI</name>
<evidence type="ECO:0000313" key="2">
    <source>
        <dbReference type="Proteomes" id="UP000054359"/>
    </source>
</evidence>
<organism evidence="1 2">
    <name type="scientific">Stegodyphus mimosarum</name>
    <name type="common">African social velvet spider</name>
    <dbReference type="NCBI Taxonomy" id="407821"/>
    <lineage>
        <taxon>Eukaryota</taxon>
        <taxon>Metazoa</taxon>
        <taxon>Ecdysozoa</taxon>
        <taxon>Arthropoda</taxon>
        <taxon>Chelicerata</taxon>
        <taxon>Arachnida</taxon>
        <taxon>Araneae</taxon>
        <taxon>Araneomorphae</taxon>
        <taxon>Entelegynae</taxon>
        <taxon>Eresoidea</taxon>
        <taxon>Eresidae</taxon>
        <taxon>Stegodyphus</taxon>
    </lineage>
</organism>
<keyword evidence="2" id="KW-1185">Reference proteome</keyword>
<dbReference type="AlphaFoldDB" id="A0A087TU46"/>
<accession>A0A087TU46</accession>
<sequence length="88" mass="10155">MEKKKSPGIDRISVKMTQKMGLLMFCRLIRIIQNIIKLRYFPRQWKIAVISPIPKPGKDGNHVTGYRPISLLPILSKITEKVILDNIN</sequence>
<dbReference type="OrthoDB" id="6437545at2759"/>
<feature type="non-terminal residue" evidence="1">
    <location>
        <position position="88"/>
    </location>
</feature>
<dbReference type="GO" id="GO:0003964">
    <property type="term" value="F:RNA-directed DNA polymerase activity"/>
    <property type="evidence" value="ECO:0007669"/>
    <property type="project" value="UniProtKB-KW"/>
</dbReference>
<protein>
    <submittedName>
        <fullName evidence="1">Putative RNA-directed DNA polymerase from transposon X-element</fullName>
    </submittedName>
</protein>
<keyword evidence="1" id="KW-0548">Nucleotidyltransferase</keyword>
<keyword evidence="1" id="KW-0695">RNA-directed DNA polymerase</keyword>
<keyword evidence="1" id="KW-0808">Transferase</keyword>